<accession>A0A6C0CC76</accession>
<feature type="transmembrane region" description="Helical" evidence="1">
    <location>
        <begin position="6"/>
        <end position="24"/>
    </location>
</feature>
<dbReference type="AlphaFoldDB" id="A0A6C0CC76"/>
<feature type="transmembrane region" description="Helical" evidence="1">
    <location>
        <begin position="174"/>
        <end position="194"/>
    </location>
</feature>
<keyword evidence="1" id="KW-1133">Transmembrane helix</keyword>
<organism evidence="2">
    <name type="scientific">viral metagenome</name>
    <dbReference type="NCBI Taxonomy" id="1070528"/>
    <lineage>
        <taxon>unclassified sequences</taxon>
        <taxon>metagenomes</taxon>
        <taxon>organismal metagenomes</taxon>
    </lineage>
</organism>
<reference evidence="2" key="1">
    <citation type="journal article" date="2020" name="Nature">
        <title>Giant virus diversity and host interactions through global metagenomics.</title>
        <authorList>
            <person name="Schulz F."/>
            <person name="Roux S."/>
            <person name="Paez-Espino D."/>
            <person name="Jungbluth S."/>
            <person name="Walsh D.A."/>
            <person name="Denef V.J."/>
            <person name="McMahon K.D."/>
            <person name="Konstantinidis K.T."/>
            <person name="Eloe-Fadrosh E.A."/>
            <person name="Kyrpides N.C."/>
            <person name="Woyke T."/>
        </authorList>
    </citation>
    <scope>NUCLEOTIDE SEQUENCE</scope>
    <source>
        <strain evidence="2">GVMAG-M-3300020523-10</strain>
    </source>
</reference>
<feature type="transmembrane region" description="Helical" evidence="1">
    <location>
        <begin position="121"/>
        <end position="143"/>
    </location>
</feature>
<feature type="transmembrane region" description="Helical" evidence="1">
    <location>
        <begin position="92"/>
        <end position="109"/>
    </location>
</feature>
<evidence type="ECO:0000313" key="2">
    <source>
        <dbReference type="EMBL" id="QHT01742.1"/>
    </source>
</evidence>
<dbReference type="EMBL" id="MN739380">
    <property type="protein sequence ID" value="QHT01742.1"/>
    <property type="molecule type" value="Genomic_DNA"/>
</dbReference>
<feature type="transmembrane region" description="Helical" evidence="1">
    <location>
        <begin position="150"/>
        <end position="168"/>
    </location>
</feature>
<keyword evidence="1" id="KW-0472">Membrane</keyword>
<sequence length="208" mass="25011">MCWNEAVSLNTFLFSLFGISFAYFNNVINGYEYLFYYSFISIQLVEYFTWKHLNNKKINRLLSQLGLFLISMQPIMFILSVNNVEYIKKLQLISVFSIFWLFTLFYFSIDFSMTKAPNGHLAWHWLNVPPLYIFIWLTFFLVILLYIKKYILFAIHLIVFLAIYYTYYKTKTWGSLWCWIANIMAVFLIVRTFFKSSIPNYLVINETV</sequence>
<protein>
    <submittedName>
        <fullName evidence="2">Uncharacterized protein</fullName>
    </submittedName>
</protein>
<feature type="transmembrane region" description="Helical" evidence="1">
    <location>
        <begin position="62"/>
        <end position="80"/>
    </location>
</feature>
<name>A0A6C0CC76_9ZZZZ</name>
<proteinExistence type="predicted"/>
<keyword evidence="1" id="KW-0812">Transmembrane</keyword>
<evidence type="ECO:0000256" key="1">
    <source>
        <dbReference type="SAM" id="Phobius"/>
    </source>
</evidence>